<dbReference type="eggNOG" id="ENOG5031MCS">
    <property type="taxonomic scope" value="Bacteria"/>
</dbReference>
<dbReference type="RefSeq" id="WP_015650980.1">
    <property type="nucleotide sequence ID" value="NC_020506.1"/>
</dbReference>
<name>M1UTM4_9CORY</name>
<proteinExistence type="predicted"/>
<dbReference type="EMBL" id="CP004354">
    <property type="protein sequence ID" value="AGG66547.1"/>
    <property type="molecule type" value="Genomic_DNA"/>
</dbReference>
<reference evidence="1 2" key="1">
    <citation type="submission" date="2013-02" db="EMBL/GenBank/DDBJ databases">
        <title>The complete genome sequence of Corynebacterium callunae DSM 20147.</title>
        <authorList>
            <person name="Ruckert C."/>
            <person name="Albersmeier A."/>
            <person name="Kalinowski J."/>
        </authorList>
    </citation>
    <scope>NUCLEOTIDE SEQUENCE [LARGE SCALE GENOMIC DNA]</scope>
    <source>
        <strain evidence="1 2">DSM 20147</strain>
    </source>
</reference>
<dbReference type="PATRIC" id="fig|1121353.3.peg.1128"/>
<organism evidence="1 2">
    <name type="scientific">Corynebacterium callunae DSM 20147</name>
    <dbReference type="NCBI Taxonomy" id="1121353"/>
    <lineage>
        <taxon>Bacteria</taxon>
        <taxon>Bacillati</taxon>
        <taxon>Actinomycetota</taxon>
        <taxon>Actinomycetes</taxon>
        <taxon>Mycobacteriales</taxon>
        <taxon>Corynebacteriaceae</taxon>
        <taxon>Corynebacterium</taxon>
    </lineage>
</organism>
<evidence type="ECO:0000313" key="1">
    <source>
        <dbReference type="EMBL" id="AGG66547.1"/>
    </source>
</evidence>
<gene>
    <name evidence="1" type="ORF">H924_05515</name>
</gene>
<dbReference type="KEGG" id="ccn:H924_05515"/>
<evidence type="ECO:0000313" key="2">
    <source>
        <dbReference type="Proteomes" id="UP000011760"/>
    </source>
</evidence>
<protein>
    <submittedName>
        <fullName evidence="1">Uncharacterized protein</fullName>
    </submittedName>
</protein>
<sequence length="138" mass="15303">MKLREVSTKRSTELRLLTAIVYFKALNGDLGSIRDFDPQTPVIPATAHTPLAELCADARIHFNNGASQVMIPFISPGSFTLSVVTLNHQDVNALDRTTFQSSAALLEIHTPKRSWSLKELYGDDNEGLERLSRSFSKS</sequence>
<dbReference type="Proteomes" id="UP000011760">
    <property type="component" value="Chromosome"/>
</dbReference>
<dbReference type="HOGENOM" id="CLU_1831793_0_0_11"/>
<dbReference type="AlphaFoldDB" id="M1UTM4"/>
<keyword evidence="2" id="KW-1185">Reference proteome</keyword>
<accession>M1UTM4</accession>